<evidence type="ECO:0000259" key="6">
    <source>
        <dbReference type="Pfam" id="PF08281"/>
    </source>
</evidence>
<dbReference type="InterPro" id="IPR014284">
    <property type="entry name" value="RNA_pol_sigma-70_dom"/>
</dbReference>
<dbReference type="CDD" id="cd06171">
    <property type="entry name" value="Sigma70_r4"/>
    <property type="match status" value="1"/>
</dbReference>
<feature type="domain" description="RNA polymerase sigma factor 70 region 4 type 2" evidence="6">
    <location>
        <begin position="121"/>
        <end position="172"/>
    </location>
</feature>
<comment type="similarity">
    <text evidence="1">Belongs to the sigma-70 factor family. ECF subfamily.</text>
</comment>
<dbReference type="SUPFAM" id="SSF88659">
    <property type="entry name" value="Sigma3 and sigma4 domains of RNA polymerase sigma factors"/>
    <property type="match status" value="1"/>
</dbReference>
<dbReference type="RefSeq" id="WP_020004027.1">
    <property type="nucleotide sequence ID" value="NZ_JAUPBL010000035.1"/>
</dbReference>
<keyword evidence="2" id="KW-0805">Transcription regulation</keyword>
<dbReference type="NCBIfam" id="TIGR02937">
    <property type="entry name" value="sigma70-ECF"/>
    <property type="match status" value="1"/>
</dbReference>
<evidence type="ECO:0000259" key="5">
    <source>
        <dbReference type="Pfam" id="PF04542"/>
    </source>
</evidence>
<keyword evidence="3" id="KW-0731">Sigma factor</keyword>
<dbReference type="SUPFAM" id="SSF88946">
    <property type="entry name" value="Sigma2 domain of RNA polymerase sigma factors"/>
    <property type="match status" value="1"/>
</dbReference>
<dbReference type="Pfam" id="PF08281">
    <property type="entry name" value="Sigma70_r4_2"/>
    <property type="match status" value="1"/>
</dbReference>
<comment type="caution">
    <text evidence="7">The sequence shown here is derived from an EMBL/GenBank/DDBJ whole genome shotgun (WGS) entry which is preliminary data.</text>
</comment>
<evidence type="ECO:0000256" key="4">
    <source>
        <dbReference type="ARBA" id="ARBA00023163"/>
    </source>
</evidence>
<dbReference type="Proteomes" id="UP001175147">
    <property type="component" value="Unassembled WGS sequence"/>
</dbReference>
<dbReference type="InterPro" id="IPR013249">
    <property type="entry name" value="RNA_pol_sigma70_r4_t2"/>
</dbReference>
<evidence type="ECO:0000313" key="8">
    <source>
        <dbReference type="Proteomes" id="UP001175147"/>
    </source>
</evidence>
<proteinExistence type="inferred from homology"/>
<dbReference type="InterPro" id="IPR013325">
    <property type="entry name" value="RNA_pol_sigma_r2"/>
</dbReference>
<dbReference type="EMBL" id="JAUPBM010000052">
    <property type="protein sequence ID" value="MDO7020217.1"/>
    <property type="molecule type" value="Genomic_DNA"/>
</dbReference>
<name>A0ABT8YXY3_9SPIR</name>
<dbReference type="InterPro" id="IPR007627">
    <property type="entry name" value="RNA_pol_sigma70_r2"/>
</dbReference>
<gene>
    <name evidence="7" type="ORF">Q5M86_05465</name>
</gene>
<reference evidence="7" key="1">
    <citation type="submission" date="2023-07" db="EMBL/GenBank/DDBJ databases">
        <title>Mucosal microbiota of week-old chicken and adult hens.</title>
        <authorList>
            <person name="Volf J."/>
            <person name="Karasova D."/>
            <person name="Crhanova M."/>
            <person name="Faldynova M."/>
            <person name="Prikrylova H."/>
            <person name="Zeman M."/>
            <person name="Babak V."/>
            <person name="Rajova J."/>
            <person name="Rychlik I."/>
        </authorList>
    </citation>
    <scope>NUCLEOTIDE SEQUENCE</scope>
    <source>
        <strain evidence="7">ET902</strain>
    </source>
</reference>
<evidence type="ECO:0000256" key="2">
    <source>
        <dbReference type="ARBA" id="ARBA00023015"/>
    </source>
</evidence>
<evidence type="ECO:0000313" key="7">
    <source>
        <dbReference type="EMBL" id="MDO7020217.1"/>
    </source>
</evidence>
<evidence type="ECO:0000256" key="3">
    <source>
        <dbReference type="ARBA" id="ARBA00023082"/>
    </source>
</evidence>
<evidence type="ECO:0000256" key="1">
    <source>
        <dbReference type="ARBA" id="ARBA00010641"/>
    </source>
</evidence>
<dbReference type="PANTHER" id="PTHR43133">
    <property type="entry name" value="RNA POLYMERASE ECF-TYPE SIGMA FACTO"/>
    <property type="match status" value="1"/>
</dbReference>
<dbReference type="InterPro" id="IPR013324">
    <property type="entry name" value="RNA_pol_sigma_r3/r4-like"/>
</dbReference>
<keyword evidence="4" id="KW-0804">Transcription</keyword>
<dbReference type="Gene3D" id="1.10.1740.10">
    <property type="match status" value="1"/>
</dbReference>
<dbReference type="Gene3D" id="1.10.10.10">
    <property type="entry name" value="Winged helix-like DNA-binding domain superfamily/Winged helix DNA-binding domain"/>
    <property type="match status" value="1"/>
</dbReference>
<dbReference type="Pfam" id="PF04542">
    <property type="entry name" value="Sigma70_r2"/>
    <property type="match status" value="1"/>
</dbReference>
<dbReference type="PANTHER" id="PTHR43133:SF60">
    <property type="entry name" value="RNA POLYMERASE SIGMA FACTOR SIGV"/>
    <property type="match status" value="1"/>
</dbReference>
<protein>
    <submittedName>
        <fullName evidence="7">RNA polymerase sigma factor</fullName>
    </submittedName>
</protein>
<organism evidence="7 8">
    <name type="scientific">Brachyspira innocens</name>
    <dbReference type="NCBI Taxonomy" id="13264"/>
    <lineage>
        <taxon>Bacteria</taxon>
        <taxon>Pseudomonadati</taxon>
        <taxon>Spirochaetota</taxon>
        <taxon>Spirochaetia</taxon>
        <taxon>Brachyspirales</taxon>
        <taxon>Brachyspiraceae</taxon>
        <taxon>Brachyspira</taxon>
    </lineage>
</organism>
<dbReference type="InterPro" id="IPR036388">
    <property type="entry name" value="WH-like_DNA-bd_sf"/>
</dbReference>
<dbReference type="InterPro" id="IPR039425">
    <property type="entry name" value="RNA_pol_sigma-70-like"/>
</dbReference>
<sequence>MSGAEIMAYEDNIEAFKAGNEEAYKELVEMYKKPLFNLVYSIIANSEEAEEIVQDVFVSFYIKRESFEGRSKIYTWLYRVSFNRAVDHIRKREREKKYRIKEYRNSEVQESDNDNSINKIILAEALSKLEDDFRIPLMMAEYENYSYNEISETLDLPVNTVRTRIFRARKKLLSIMKKMGVTL</sequence>
<feature type="domain" description="RNA polymerase sigma-70 region 2" evidence="5">
    <location>
        <begin position="27"/>
        <end position="94"/>
    </location>
</feature>
<accession>A0ABT8YXY3</accession>
<keyword evidence="8" id="KW-1185">Reference proteome</keyword>